<dbReference type="SUPFAM" id="SSF48452">
    <property type="entry name" value="TPR-like"/>
    <property type="match status" value="1"/>
</dbReference>
<comment type="subcellular location">
    <subcellularLocation>
        <location evidence="1">Cell outer membrane</location>
    </subcellularLocation>
</comment>
<dbReference type="CDD" id="cd08977">
    <property type="entry name" value="SusD"/>
    <property type="match status" value="1"/>
</dbReference>
<comment type="caution">
    <text evidence="8">The sequence shown here is derived from an EMBL/GenBank/DDBJ whole genome shotgun (WGS) entry which is preliminary data.</text>
</comment>
<evidence type="ECO:0000313" key="9">
    <source>
        <dbReference type="Proteomes" id="UP000253410"/>
    </source>
</evidence>
<dbReference type="Pfam" id="PF07980">
    <property type="entry name" value="SusD_RagB"/>
    <property type="match status" value="1"/>
</dbReference>
<feature type="domain" description="RagB/SusD" evidence="6">
    <location>
        <begin position="270"/>
        <end position="457"/>
    </location>
</feature>
<evidence type="ECO:0000256" key="1">
    <source>
        <dbReference type="ARBA" id="ARBA00004442"/>
    </source>
</evidence>
<protein>
    <submittedName>
        <fullName evidence="8">RagB/SusD family nutrient uptake outer membrane protein</fullName>
    </submittedName>
</protein>
<name>A0A365XY41_9BACT</name>
<organism evidence="8 9">
    <name type="scientific">Chitinophaga flava</name>
    <dbReference type="NCBI Taxonomy" id="2259036"/>
    <lineage>
        <taxon>Bacteria</taxon>
        <taxon>Pseudomonadati</taxon>
        <taxon>Bacteroidota</taxon>
        <taxon>Chitinophagia</taxon>
        <taxon>Chitinophagales</taxon>
        <taxon>Chitinophagaceae</taxon>
        <taxon>Chitinophaga</taxon>
    </lineage>
</organism>
<dbReference type="InterPro" id="IPR012944">
    <property type="entry name" value="SusD_RagB_dom"/>
</dbReference>
<dbReference type="RefSeq" id="WP_113619674.1">
    <property type="nucleotide sequence ID" value="NZ_QFFJ01000002.1"/>
</dbReference>
<keyword evidence="4" id="KW-0472">Membrane</keyword>
<reference evidence="8 9" key="1">
    <citation type="submission" date="2018-05" db="EMBL/GenBank/DDBJ databases">
        <title>Chitinophaga sp. K3CV102501T nov., isolated from isolated from a monsoon evergreen broad-leaved forest soil.</title>
        <authorList>
            <person name="Lv Y."/>
        </authorList>
    </citation>
    <scope>NUCLEOTIDE SEQUENCE [LARGE SCALE GENOMIC DNA]</scope>
    <source>
        <strain evidence="8 9">GDMCC 1.1325</strain>
    </source>
</reference>
<accession>A0A365XY41</accession>
<keyword evidence="5" id="KW-0998">Cell outer membrane</keyword>
<gene>
    <name evidence="8" type="ORF">DF182_21025</name>
</gene>
<feature type="domain" description="SusD-like N-terminal" evidence="7">
    <location>
        <begin position="31"/>
        <end position="229"/>
    </location>
</feature>
<dbReference type="Proteomes" id="UP000253410">
    <property type="component" value="Unassembled WGS sequence"/>
</dbReference>
<dbReference type="Pfam" id="PF14322">
    <property type="entry name" value="SusD-like_3"/>
    <property type="match status" value="1"/>
</dbReference>
<evidence type="ECO:0000259" key="7">
    <source>
        <dbReference type="Pfam" id="PF14322"/>
    </source>
</evidence>
<dbReference type="GO" id="GO:0009279">
    <property type="term" value="C:cell outer membrane"/>
    <property type="evidence" value="ECO:0007669"/>
    <property type="project" value="UniProtKB-SubCell"/>
</dbReference>
<keyword evidence="9" id="KW-1185">Reference proteome</keyword>
<proteinExistence type="inferred from homology"/>
<evidence type="ECO:0000259" key="6">
    <source>
        <dbReference type="Pfam" id="PF07980"/>
    </source>
</evidence>
<dbReference type="InterPro" id="IPR033985">
    <property type="entry name" value="SusD-like_N"/>
</dbReference>
<evidence type="ECO:0000256" key="5">
    <source>
        <dbReference type="ARBA" id="ARBA00023237"/>
    </source>
</evidence>
<dbReference type="OrthoDB" id="636214at2"/>
<evidence type="ECO:0000313" key="8">
    <source>
        <dbReference type="EMBL" id="RBL90921.1"/>
    </source>
</evidence>
<evidence type="ECO:0000256" key="4">
    <source>
        <dbReference type="ARBA" id="ARBA00023136"/>
    </source>
</evidence>
<sequence length="494" mass="55013">MKSNKPLHINRIAGYVLPVLLTLTAGCGKSFLDVPPQGQQPAQEFWKSDADATKAVNAMYANLHEWRQVAFAALGVEDLGSDETEKGSDPNDASFFNNFDNFTVTASDGQVADFWKGQYQEINFCNQILDNVPGIKMDETLKTRYLAEAKFLRAYAHFRLVRAFGDVPLRLKVPKTPEEYDLPRSPKAEVWAAIEKDLTEAAAVLPERYNATDIGRATKGAALAMHAKVAMYQKKWQDVLNYTNQVMALGYTLFPDYEKMFRIPNENCSESIFEIQCQTIIGNKDASNSQYSQIQGVKSQVGGGWGFNTPTQALVDAYEPGDPRKNGTILFRGTITAEGDSIKMAGINRRFNYKSYVPFTQYQSGYNEGADQNIRVIRYAEVLLMNAEAANELGNSGQALSSLNAVRARARGGDNSILPDVTTTDQTQLRLAIWHERQIELAMERDRFFDVIRQGRAPQVFGPLGFKAGKNEVFPVPQTEIDISSGKLTQNSGY</sequence>
<dbReference type="AlphaFoldDB" id="A0A365XY41"/>
<dbReference type="EMBL" id="QFFJ01000002">
    <property type="protein sequence ID" value="RBL90921.1"/>
    <property type="molecule type" value="Genomic_DNA"/>
</dbReference>
<evidence type="ECO:0000256" key="3">
    <source>
        <dbReference type="ARBA" id="ARBA00022729"/>
    </source>
</evidence>
<keyword evidence="3" id="KW-0732">Signal</keyword>
<evidence type="ECO:0000256" key="2">
    <source>
        <dbReference type="ARBA" id="ARBA00006275"/>
    </source>
</evidence>
<dbReference type="PROSITE" id="PS51257">
    <property type="entry name" value="PROKAR_LIPOPROTEIN"/>
    <property type="match status" value="1"/>
</dbReference>
<dbReference type="InterPro" id="IPR011990">
    <property type="entry name" value="TPR-like_helical_dom_sf"/>
</dbReference>
<dbReference type="Gene3D" id="1.25.40.390">
    <property type="match status" value="1"/>
</dbReference>
<comment type="similarity">
    <text evidence="2">Belongs to the SusD family.</text>
</comment>